<dbReference type="OrthoDB" id="31371at2157"/>
<dbReference type="Pfam" id="PF03454">
    <property type="entry name" value="MoeA_C"/>
    <property type="match status" value="1"/>
</dbReference>
<dbReference type="Gene3D" id="3.90.105.10">
    <property type="entry name" value="Molybdopterin biosynthesis moea protein, domain 2"/>
    <property type="match status" value="1"/>
</dbReference>
<dbReference type="InterPro" id="IPR001453">
    <property type="entry name" value="MoaB/Mog_dom"/>
</dbReference>
<dbReference type="InterPro" id="IPR005110">
    <property type="entry name" value="MoeA_linker/N"/>
</dbReference>
<dbReference type="InterPro" id="IPR036135">
    <property type="entry name" value="MoeA_linker/N_sf"/>
</dbReference>
<evidence type="ECO:0000256" key="2">
    <source>
        <dbReference type="ARBA" id="ARBA00023150"/>
    </source>
</evidence>
<evidence type="ECO:0000313" key="5">
    <source>
        <dbReference type="Proteomes" id="UP000730161"/>
    </source>
</evidence>
<dbReference type="CDD" id="cd00887">
    <property type="entry name" value="MoeA"/>
    <property type="match status" value="1"/>
</dbReference>
<organism evidence="4 5">
    <name type="scientific">Methanocalculus chunghsingensis</name>
    <dbReference type="NCBI Taxonomy" id="156457"/>
    <lineage>
        <taxon>Archaea</taxon>
        <taxon>Methanobacteriati</taxon>
        <taxon>Methanobacteriota</taxon>
        <taxon>Stenosarchaea group</taxon>
        <taxon>Methanomicrobia</taxon>
        <taxon>Methanomicrobiales</taxon>
        <taxon>Methanocalculaceae</taxon>
        <taxon>Methanocalculus</taxon>
    </lineage>
</organism>
<dbReference type="Gene3D" id="3.40.980.10">
    <property type="entry name" value="MoaB/Mog-like domain"/>
    <property type="match status" value="1"/>
</dbReference>
<dbReference type="RefSeq" id="WP_211530211.1">
    <property type="nucleotide sequence ID" value="NZ_JWHL01000003.1"/>
</dbReference>
<evidence type="ECO:0000259" key="3">
    <source>
        <dbReference type="SMART" id="SM00852"/>
    </source>
</evidence>
<comment type="caution">
    <text evidence="4">The sequence shown here is derived from an EMBL/GenBank/DDBJ whole genome shotgun (WGS) entry which is preliminary data.</text>
</comment>
<dbReference type="UniPathway" id="UPA00344"/>
<accession>A0A8J7W5D3</accession>
<evidence type="ECO:0000256" key="1">
    <source>
        <dbReference type="ARBA" id="ARBA00005046"/>
    </source>
</evidence>
<dbReference type="InterPro" id="IPR036425">
    <property type="entry name" value="MoaB/Mog-like_dom_sf"/>
</dbReference>
<protein>
    <submittedName>
        <fullName evidence="4">Molybdenum cofactor biosynthesis protein MoeA</fullName>
    </submittedName>
</protein>
<sequence>MSRFLRVIPVAEAIASLLAIAPDPGVEMVGLEESPFRILGSNITAPDDMPGFSRSIVDGYAVTAPDTAGAGEALPSMLISTGRVEMGSPDPGEIKPGTCRYVPTGGMVPKGADAVVMIEYTEEMGDQILVNRPAAPGENIVAYDEDFAEGEIILQAGRRILPQDAGVLAAAGILSLPVRRIPRIAVIATGDELIPPTADPLPGQVRDVNSIVCETFIRQCGCIPVSCGIIRDNPEDLRSAVQEAVQRADAVFISGGSSKDERDASAEVISTLGKVLVHGIALSPGKPTIIGDIAGRPVIGLPGHPSSAFIVLLAIAAPLLEAMSGQKIPVRTVPALLTAAIPSAKGREDYVRVRVRDGTAQPLFSKSGLLHTLVQSDGYVRVPASREGYEEGAAVEVILW</sequence>
<dbReference type="Gene3D" id="2.170.190.11">
    <property type="entry name" value="Molybdopterin biosynthesis moea protein, domain 3"/>
    <property type="match status" value="1"/>
</dbReference>
<dbReference type="SUPFAM" id="SSF53218">
    <property type="entry name" value="Molybdenum cofactor biosynthesis proteins"/>
    <property type="match status" value="1"/>
</dbReference>
<dbReference type="PANTHER" id="PTHR10192">
    <property type="entry name" value="MOLYBDOPTERIN BIOSYNTHESIS PROTEIN"/>
    <property type="match status" value="1"/>
</dbReference>
<comment type="pathway">
    <text evidence="1">Cofactor biosynthesis; molybdopterin biosynthesis.</text>
</comment>
<dbReference type="Proteomes" id="UP000730161">
    <property type="component" value="Unassembled WGS sequence"/>
</dbReference>
<dbReference type="PANTHER" id="PTHR10192:SF5">
    <property type="entry name" value="GEPHYRIN"/>
    <property type="match status" value="1"/>
</dbReference>
<dbReference type="InterPro" id="IPR005111">
    <property type="entry name" value="MoeA_C_domain_IV"/>
</dbReference>
<name>A0A8J7W5D3_9EURY</name>
<feature type="domain" description="MoaB/Mog" evidence="3">
    <location>
        <begin position="185"/>
        <end position="322"/>
    </location>
</feature>
<dbReference type="Gene3D" id="2.40.340.10">
    <property type="entry name" value="MoeA, C-terminal, domain IV"/>
    <property type="match status" value="1"/>
</dbReference>
<dbReference type="GO" id="GO:0006777">
    <property type="term" value="P:Mo-molybdopterin cofactor biosynthetic process"/>
    <property type="evidence" value="ECO:0007669"/>
    <property type="project" value="UniProtKB-KW"/>
</dbReference>
<evidence type="ECO:0000313" key="4">
    <source>
        <dbReference type="EMBL" id="MBR1368581.1"/>
    </source>
</evidence>
<dbReference type="SUPFAM" id="SSF63867">
    <property type="entry name" value="MoeA C-terminal domain-like"/>
    <property type="match status" value="1"/>
</dbReference>
<dbReference type="Pfam" id="PF03453">
    <property type="entry name" value="MoeA_N"/>
    <property type="match status" value="1"/>
</dbReference>
<gene>
    <name evidence="4" type="ORF">RJ53_03310</name>
</gene>
<dbReference type="GO" id="GO:0005829">
    <property type="term" value="C:cytosol"/>
    <property type="evidence" value="ECO:0007669"/>
    <property type="project" value="TreeGrafter"/>
</dbReference>
<proteinExistence type="predicted"/>
<dbReference type="NCBIfam" id="TIGR00177">
    <property type="entry name" value="molyb_syn"/>
    <property type="match status" value="1"/>
</dbReference>
<dbReference type="SUPFAM" id="SSF63882">
    <property type="entry name" value="MoeA N-terminal region -like"/>
    <property type="match status" value="1"/>
</dbReference>
<keyword evidence="2" id="KW-0501">Molybdenum cofactor biosynthesis</keyword>
<dbReference type="SMART" id="SM00852">
    <property type="entry name" value="MoCF_biosynth"/>
    <property type="match status" value="1"/>
</dbReference>
<dbReference type="InterPro" id="IPR036688">
    <property type="entry name" value="MoeA_C_domain_IV_sf"/>
</dbReference>
<dbReference type="GO" id="GO:0061599">
    <property type="term" value="F:molybdopterin molybdotransferase activity"/>
    <property type="evidence" value="ECO:0007669"/>
    <property type="project" value="TreeGrafter"/>
</dbReference>
<reference evidence="4" key="1">
    <citation type="submission" date="2014-12" db="EMBL/GenBank/DDBJ databases">
        <authorList>
            <person name="Huang H.-H."/>
            <person name="Chen S.-C."/>
            <person name="Lai M.-C."/>
        </authorList>
    </citation>
    <scope>NUCLEOTIDE SEQUENCE</scope>
    <source>
        <strain evidence="4">K1F9705b</strain>
    </source>
</reference>
<keyword evidence="5" id="KW-1185">Reference proteome</keyword>
<dbReference type="EMBL" id="JWHL01000003">
    <property type="protein sequence ID" value="MBR1368581.1"/>
    <property type="molecule type" value="Genomic_DNA"/>
</dbReference>
<dbReference type="NCBIfam" id="NF045515">
    <property type="entry name" value="Glp_gephyrin"/>
    <property type="match status" value="1"/>
</dbReference>
<dbReference type="InterPro" id="IPR038987">
    <property type="entry name" value="MoeA-like"/>
</dbReference>
<dbReference type="Pfam" id="PF00994">
    <property type="entry name" value="MoCF_biosynth"/>
    <property type="match status" value="1"/>
</dbReference>
<dbReference type="AlphaFoldDB" id="A0A8J7W5D3"/>